<reference evidence="1 2" key="1">
    <citation type="submission" date="2023-03" db="EMBL/GenBank/DDBJ databases">
        <title>Bacillus Genome Sequencing.</title>
        <authorList>
            <person name="Dunlap C."/>
        </authorList>
    </citation>
    <scope>NUCLEOTIDE SEQUENCE [LARGE SCALE GENOMIC DNA]</scope>
    <source>
        <strain evidence="1 2">B-23453</strain>
    </source>
</reference>
<organism evidence="1 2">
    <name type="scientific">Heyndrickxia acidicola</name>
    <dbReference type="NCBI Taxonomy" id="209389"/>
    <lineage>
        <taxon>Bacteria</taxon>
        <taxon>Bacillati</taxon>
        <taxon>Bacillota</taxon>
        <taxon>Bacilli</taxon>
        <taxon>Bacillales</taxon>
        <taxon>Bacillaceae</taxon>
        <taxon>Heyndrickxia</taxon>
    </lineage>
</organism>
<dbReference type="Proteomes" id="UP001341444">
    <property type="component" value="Unassembled WGS sequence"/>
</dbReference>
<dbReference type="RefSeq" id="WP_328007034.1">
    <property type="nucleotide sequence ID" value="NZ_JARMAB010000044.1"/>
</dbReference>
<sequence length="84" mass="9466">MLTYRREKTGSLLAAGKEGLIFILPSGAGSRKAEIARLPATSIRRAILEVCFLTSGMAWLMTSSRWRLELDQEKRRSPAYRRPA</sequence>
<comment type="caution">
    <text evidence="1">The sequence shown here is derived from an EMBL/GenBank/DDBJ whole genome shotgun (WGS) entry which is preliminary data.</text>
</comment>
<protein>
    <submittedName>
        <fullName evidence="1">Uncharacterized protein</fullName>
    </submittedName>
</protein>
<evidence type="ECO:0000313" key="2">
    <source>
        <dbReference type="Proteomes" id="UP001341444"/>
    </source>
</evidence>
<name>A0ABU6MMN6_9BACI</name>
<keyword evidence="2" id="KW-1185">Reference proteome</keyword>
<accession>A0ABU6MMN6</accession>
<evidence type="ECO:0000313" key="1">
    <source>
        <dbReference type="EMBL" id="MED1205936.1"/>
    </source>
</evidence>
<dbReference type="EMBL" id="JARMAB010000044">
    <property type="protein sequence ID" value="MED1205936.1"/>
    <property type="molecule type" value="Genomic_DNA"/>
</dbReference>
<proteinExistence type="predicted"/>
<gene>
    <name evidence="1" type="ORF">P4T90_23155</name>
</gene>